<dbReference type="EMBL" id="DXCO01000039">
    <property type="protein sequence ID" value="HIY78677.1"/>
    <property type="molecule type" value="Genomic_DNA"/>
</dbReference>
<sequence>MKKFKRRSARVNLSHFRVLSARYFRQIFTNLATLLPLILEAPVMILILSIVCNADAFEMHSLTQANTTIFVLVVMAGMMGILNSYREICKEREILSREVFGGLDVSAYALSKFIVLSAIGIVQCALLFFGSLPLTGFRFSDPAAGYALCFLAMALTDISVTAVGLYISALLKKSESAILPVLLIIIMLVVFSDSVITLDGAAGWLRYITPSAWGIAVFGRMCGLNGWTEYFNKDFYGYHPLIPLAALAAIALLFLFLTIARLKRTYRQKDQ</sequence>
<gene>
    <name evidence="8" type="ORF">H9728_06495</name>
</gene>
<dbReference type="InterPro" id="IPR013525">
    <property type="entry name" value="ABC2_TM"/>
</dbReference>
<evidence type="ECO:0000256" key="3">
    <source>
        <dbReference type="ARBA" id="ARBA00022692"/>
    </source>
</evidence>
<dbReference type="Pfam" id="PF01061">
    <property type="entry name" value="ABC2_membrane"/>
    <property type="match status" value="1"/>
</dbReference>
<reference evidence="8" key="2">
    <citation type="submission" date="2021-04" db="EMBL/GenBank/DDBJ databases">
        <authorList>
            <person name="Gilroy R."/>
        </authorList>
    </citation>
    <scope>NUCLEOTIDE SEQUENCE</scope>
    <source>
        <strain evidence="8">CHK199-9574</strain>
    </source>
</reference>
<feature type="domain" description="ABC-2 type transporter transmembrane" evidence="7">
    <location>
        <begin position="16"/>
        <end position="216"/>
    </location>
</feature>
<dbReference type="PANTHER" id="PTHR48041">
    <property type="entry name" value="ABC TRANSPORTER G FAMILY MEMBER 28"/>
    <property type="match status" value="1"/>
</dbReference>
<evidence type="ECO:0000256" key="4">
    <source>
        <dbReference type="ARBA" id="ARBA00022989"/>
    </source>
</evidence>
<proteinExistence type="predicted"/>
<feature type="transmembrane region" description="Helical" evidence="6">
    <location>
        <begin position="241"/>
        <end position="262"/>
    </location>
</feature>
<organism evidence="8 9">
    <name type="scientific">Candidatus Borkfalkia excrementavium</name>
    <dbReference type="NCBI Taxonomy" id="2838505"/>
    <lineage>
        <taxon>Bacteria</taxon>
        <taxon>Bacillati</taxon>
        <taxon>Bacillota</taxon>
        <taxon>Clostridia</taxon>
        <taxon>Christensenellales</taxon>
        <taxon>Christensenellaceae</taxon>
        <taxon>Candidatus Borkfalkia</taxon>
    </lineage>
</organism>
<evidence type="ECO:0000313" key="8">
    <source>
        <dbReference type="EMBL" id="HIY78677.1"/>
    </source>
</evidence>
<feature type="transmembrane region" description="Helical" evidence="6">
    <location>
        <begin position="179"/>
        <end position="198"/>
    </location>
</feature>
<dbReference type="PANTHER" id="PTHR48041:SF139">
    <property type="entry name" value="PROTEIN SCARLET"/>
    <property type="match status" value="1"/>
</dbReference>
<evidence type="ECO:0000259" key="7">
    <source>
        <dbReference type="Pfam" id="PF01061"/>
    </source>
</evidence>
<dbReference type="GO" id="GO:0016020">
    <property type="term" value="C:membrane"/>
    <property type="evidence" value="ECO:0007669"/>
    <property type="project" value="UniProtKB-SubCell"/>
</dbReference>
<feature type="transmembrane region" description="Helical" evidence="6">
    <location>
        <begin position="105"/>
        <end position="131"/>
    </location>
</feature>
<evidence type="ECO:0000313" key="9">
    <source>
        <dbReference type="Proteomes" id="UP000824135"/>
    </source>
</evidence>
<name>A0A9D2CH07_9FIRM</name>
<reference evidence="8" key="1">
    <citation type="journal article" date="2021" name="PeerJ">
        <title>Extensive microbial diversity within the chicken gut microbiome revealed by metagenomics and culture.</title>
        <authorList>
            <person name="Gilroy R."/>
            <person name="Ravi A."/>
            <person name="Getino M."/>
            <person name="Pursley I."/>
            <person name="Horton D.L."/>
            <person name="Alikhan N.F."/>
            <person name="Baker D."/>
            <person name="Gharbi K."/>
            <person name="Hall N."/>
            <person name="Watson M."/>
            <person name="Adriaenssens E.M."/>
            <person name="Foster-Nyarko E."/>
            <person name="Jarju S."/>
            <person name="Secka A."/>
            <person name="Antonio M."/>
            <person name="Oren A."/>
            <person name="Chaudhuri R.R."/>
            <person name="La Ragione R."/>
            <person name="Hildebrand F."/>
            <person name="Pallen M.J."/>
        </authorList>
    </citation>
    <scope>NUCLEOTIDE SEQUENCE</scope>
    <source>
        <strain evidence="8">CHK199-9574</strain>
    </source>
</reference>
<evidence type="ECO:0000256" key="1">
    <source>
        <dbReference type="ARBA" id="ARBA00004141"/>
    </source>
</evidence>
<keyword evidence="2" id="KW-0813">Transport</keyword>
<dbReference type="Proteomes" id="UP000824135">
    <property type="component" value="Unassembled WGS sequence"/>
</dbReference>
<protein>
    <submittedName>
        <fullName evidence="8">ABC transporter permease</fullName>
    </submittedName>
</protein>
<keyword evidence="3 6" id="KW-0812">Transmembrane</keyword>
<feature type="transmembrane region" description="Helical" evidence="6">
    <location>
        <begin position="63"/>
        <end position="85"/>
    </location>
</feature>
<dbReference type="InterPro" id="IPR050352">
    <property type="entry name" value="ABCG_transporters"/>
</dbReference>
<feature type="transmembrane region" description="Helical" evidence="6">
    <location>
        <begin position="27"/>
        <end position="51"/>
    </location>
</feature>
<comment type="subcellular location">
    <subcellularLocation>
        <location evidence="1">Membrane</location>
        <topology evidence="1">Multi-pass membrane protein</topology>
    </subcellularLocation>
</comment>
<keyword evidence="5 6" id="KW-0472">Membrane</keyword>
<feature type="transmembrane region" description="Helical" evidence="6">
    <location>
        <begin position="143"/>
        <end position="167"/>
    </location>
</feature>
<evidence type="ECO:0000256" key="2">
    <source>
        <dbReference type="ARBA" id="ARBA00022448"/>
    </source>
</evidence>
<dbReference type="AlphaFoldDB" id="A0A9D2CH07"/>
<keyword evidence="4 6" id="KW-1133">Transmembrane helix</keyword>
<accession>A0A9D2CH07</accession>
<evidence type="ECO:0000256" key="6">
    <source>
        <dbReference type="SAM" id="Phobius"/>
    </source>
</evidence>
<evidence type="ECO:0000256" key="5">
    <source>
        <dbReference type="ARBA" id="ARBA00023136"/>
    </source>
</evidence>
<dbReference type="GO" id="GO:0140359">
    <property type="term" value="F:ABC-type transporter activity"/>
    <property type="evidence" value="ECO:0007669"/>
    <property type="project" value="InterPro"/>
</dbReference>
<comment type="caution">
    <text evidence="8">The sequence shown here is derived from an EMBL/GenBank/DDBJ whole genome shotgun (WGS) entry which is preliminary data.</text>
</comment>